<dbReference type="InterPro" id="IPR050942">
    <property type="entry name" value="F-box_BR-signaling"/>
</dbReference>
<dbReference type="EMBL" id="JBJXBP010000002">
    <property type="protein sequence ID" value="KAL3844315.1"/>
    <property type="molecule type" value="Genomic_DNA"/>
</dbReference>
<dbReference type="Gene3D" id="1.20.1280.50">
    <property type="match status" value="1"/>
</dbReference>
<protein>
    <recommendedName>
        <fullName evidence="5">F-box protein</fullName>
    </recommendedName>
</protein>
<dbReference type="PANTHER" id="PTHR44259:SF107">
    <property type="entry name" value="F-BOX PROTEIN SKIP23-LIKE"/>
    <property type="match status" value="1"/>
</dbReference>
<sequence length="378" mass="43675">MDNRSKFCFYKRKTMADWSNLPLDLLMLIARRFNFLDDYVRFGVVCKSWRAVLFHKDSKNSPCSLLPLLMLTENESNDLRGFSSPFNKKVYQLYLPEVHGKRCWGSSHGWLITLDAKYQLRLLNPLSRVQILLPSLLKCLDLKNLVCRPEHFRDIYVHKVVLSSNPFLGNCVVLAIYSNNKMAFAKPGDESWTPLQCCPSYAVNDAICFGGKFYVTDSSEDVTIYDSNGNHLKTVALTSSLVVYEPDEVATYIAEVGGQIYVIVRIMYDLGDTSVLRTWNFKVYKLDKCNEKFEMVKTLGNWSIFIGNNHSFSIPSTEYPECTSNCIYFTDDYYNPRVRCSYDMGIYSLDNHGIKPFLQKDLSYLKYSVPVWIKPLLW</sequence>
<dbReference type="PANTHER" id="PTHR44259">
    <property type="entry name" value="OS07G0183000 PROTEIN-RELATED"/>
    <property type="match status" value="1"/>
</dbReference>
<reference evidence="3 4" key="1">
    <citation type="submission" date="2024-12" db="EMBL/GenBank/DDBJ databases">
        <title>The unique morphological basis and parallel evolutionary history of personate flowers in Penstemon.</title>
        <authorList>
            <person name="Depatie T.H."/>
            <person name="Wessinger C.A."/>
        </authorList>
    </citation>
    <scope>NUCLEOTIDE SEQUENCE [LARGE SCALE GENOMIC DNA]</scope>
    <source>
        <strain evidence="3">WTNN_2</strain>
        <tissue evidence="3">Leaf</tissue>
    </source>
</reference>
<dbReference type="InterPro" id="IPR005174">
    <property type="entry name" value="KIB1-4_b-propeller"/>
</dbReference>
<accession>A0ABD3U7A9</accession>
<dbReference type="Proteomes" id="UP001634393">
    <property type="component" value="Unassembled WGS sequence"/>
</dbReference>
<proteinExistence type="predicted"/>
<dbReference type="InterPro" id="IPR036047">
    <property type="entry name" value="F-box-like_dom_sf"/>
</dbReference>
<evidence type="ECO:0000313" key="3">
    <source>
        <dbReference type="EMBL" id="KAL3844315.1"/>
    </source>
</evidence>
<dbReference type="AlphaFoldDB" id="A0ABD3U7A9"/>
<evidence type="ECO:0000313" key="4">
    <source>
        <dbReference type="Proteomes" id="UP001634393"/>
    </source>
</evidence>
<dbReference type="Pfam" id="PF00646">
    <property type="entry name" value="F-box"/>
    <property type="match status" value="1"/>
</dbReference>
<comment type="caution">
    <text evidence="3">The sequence shown here is derived from an EMBL/GenBank/DDBJ whole genome shotgun (WGS) entry which is preliminary data.</text>
</comment>
<evidence type="ECO:0000259" key="2">
    <source>
        <dbReference type="Pfam" id="PF03478"/>
    </source>
</evidence>
<feature type="domain" description="KIB1-4 beta-propeller" evidence="2">
    <location>
        <begin position="85"/>
        <end position="348"/>
    </location>
</feature>
<keyword evidence="4" id="KW-1185">Reference proteome</keyword>
<dbReference type="InterPro" id="IPR001810">
    <property type="entry name" value="F-box_dom"/>
</dbReference>
<feature type="domain" description="F-box" evidence="1">
    <location>
        <begin position="18"/>
        <end position="53"/>
    </location>
</feature>
<dbReference type="Pfam" id="PF03478">
    <property type="entry name" value="Beta-prop_KIB1-4"/>
    <property type="match status" value="1"/>
</dbReference>
<name>A0ABD3U7A9_9LAMI</name>
<organism evidence="3 4">
    <name type="scientific">Penstemon smallii</name>
    <dbReference type="NCBI Taxonomy" id="265156"/>
    <lineage>
        <taxon>Eukaryota</taxon>
        <taxon>Viridiplantae</taxon>
        <taxon>Streptophyta</taxon>
        <taxon>Embryophyta</taxon>
        <taxon>Tracheophyta</taxon>
        <taxon>Spermatophyta</taxon>
        <taxon>Magnoliopsida</taxon>
        <taxon>eudicotyledons</taxon>
        <taxon>Gunneridae</taxon>
        <taxon>Pentapetalae</taxon>
        <taxon>asterids</taxon>
        <taxon>lamiids</taxon>
        <taxon>Lamiales</taxon>
        <taxon>Plantaginaceae</taxon>
        <taxon>Cheloneae</taxon>
        <taxon>Penstemon</taxon>
    </lineage>
</organism>
<evidence type="ECO:0000259" key="1">
    <source>
        <dbReference type="Pfam" id="PF00646"/>
    </source>
</evidence>
<gene>
    <name evidence="3" type="ORF">ACJIZ3_001718</name>
</gene>
<evidence type="ECO:0008006" key="5">
    <source>
        <dbReference type="Google" id="ProtNLM"/>
    </source>
</evidence>
<dbReference type="SUPFAM" id="SSF81383">
    <property type="entry name" value="F-box domain"/>
    <property type="match status" value="1"/>
</dbReference>